<feature type="transmembrane region" description="Helical" evidence="1">
    <location>
        <begin position="235"/>
        <end position="255"/>
    </location>
</feature>
<feature type="transmembrane region" description="Helical" evidence="1">
    <location>
        <begin position="400"/>
        <end position="419"/>
    </location>
</feature>
<evidence type="ECO:0008006" key="4">
    <source>
        <dbReference type="Google" id="ProtNLM"/>
    </source>
</evidence>
<feature type="transmembrane region" description="Helical" evidence="1">
    <location>
        <begin position="21"/>
        <end position="40"/>
    </location>
</feature>
<evidence type="ECO:0000256" key="1">
    <source>
        <dbReference type="SAM" id="Phobius"/>
    </source>
</evidence>
<keyword evidence="1" id="KW-1133">Transmembrane helix</keyword>
<evidence type="ECO:0000313" key="2">
    <source>
        <dbReference type="EMBL" id="KDN96745.1"/>
    </source>
</evidence>
<evidence type="ECO:0000313" key="3">
    <source>
        <dbReference type="Proteomes" id="UP000027341"/>
    </source>
</evidence>
<keyword evidence="1" id="KW-0812">Transmembrane</keyword>
<dbReference type="STRING" id="28885.EI16_10900"/>
<proteinExistence type="predicted"/>
<dbReference type="InterPro" id="IPR018580">
    <property type="entry name" value="Uncharacterised_YfhO"/>
</dbReference>
<organism evidence="2 3">
    <name type="scientific">Hydrogenovibrio marinus</name>
    <dbReference type="NCBI Taxonomy" id="28885"/>
    <lineage>
        <taxon>Bacteria</taxon>
        <taxon>Pseudomonadati</taxon>
        <taxon>Pseudomonadota</taxon>
        <taxon>Gammaproteobacteria</taxon>
        <taxon>Thiotrichales</taxon>
        <taxon>Piscirickettsiaceae</taxon>
        <taxon>Hydrogenovibrio</taxon>
    </lineage>
</organism>
<dbReference type="EMBL" id="JMIU01000001">
    <property type="protein sequence ID" value="KDN96745.1"/>
    <property type="molecule type" value="Genomic_DNA"/>
</dbReference>
<dbReference type="Proteomes" id="UP000027341">
    <property type="component" value="Unassembled WGS sequence"/>
</dbReference>
<gene>
    <name evidence="2" type="ORF">EI16_10900</name>
</gene>
<dbReference type="RefSeq" id="WP_029907726.1">
    <property type="nucleotide sequence ID" value="NZ_AP020335.1"/>
</dbReference>
<feature type="transmembrane region" description="Helical" evidence="1">
    <location>
        <begin position="626"/>
        <end position="647"/>
    </location>
</feature>
<dbReference type="Pfam" id="PF09586">
    <property type="entry name" value="YfhO"/>
    <property type="match status" value="1"/>
</dbReference>
<dbReference type="AlphaFoldDB" id="A0A067A331"/>
<feature type="transmembrane region" description="Helical" evidence="1">
    <location>
        <begin position="80"/>
        <end position="101"/>
    </location>
</feature>
<protein>
    <recommendedName>
        <fullName evidence="4">Bacterial membrane protein YfhO</fullName>
    </recommendedName>
</protein>
<keyword evidence="1" id="KW-0472">Membrane</keyword>
<sequence length="656" mass="76136">MLEIKSKSLEENVARLFFSRVSFVFWVLFVIMVFFGKHLFGSLVTLWDTHDLGYVNFLYFSDSIGSGYIPFWNPFIQSGVFFPSLNNAGLFTFIQLPFALMAQVLNPVVVYEWLIQFYLLVAGIGAYFYFSIINVQRPVAIFAAVSFLMVLINFIGQVSFIVSLSSFFWFLYFFHFIELRKLNLSQTFMVAALLGTYIVSGYPWMNFVDIAVLFTYAVVLTYRSDDKFNARLKKMLAFITVVVCVYLLYIMPGVLNLRSEYSLFWGDLINYEPRLRSIGVQAPQLFFPNLNQAIINSIEPVLASAKLWVQGVGLVVFLVFVNSFLRGIKFDRLQFTWWALFVCFLVYSAAPSLHLLGVVNLIPFFNSNRWFGIGLFYVCISIIALTSYRLNFYFHKGYKSFHQIMFFLIAGNVTYFYMLHNPNNNWVSSAEVFIHKADARIKAPLYNGNERIQRKSKEYIYNNTEWLEKKVPTTHGYNNLGNPWYWSFKNSELFKNIVSITRDVRVIKKLDRIDYSSDNQFYDAYVRAVQETFPSFGVFKKDAPNFTPDKQLKVQGLSVQTTPNQTKVHFAVNNSALLSFNTPYDPSWEVYVNGKRATIIKVNAFFMGVVLHKAGEYDIQFKYRPYFTYLVFISGYLVLLVALLIGFRGMRRNKCI</sequence>
<accession>A0A067A331</accession>
<feature type="transmembrane region" description="Helical" evidence="1">
    <location>
        <begin position="337"/>
        <end position="364"/>
    </location>
</feature>
<feature type="transmembrane region" description="Helical" evidence="1">
    <location>
        <begin position="113"/>
        <end position="133"/>
    </location>
</feature>
<feature type="transmembrane region" description="Helical" evidence="1">
    <location>
        <begin position="182"/>
        <end position="199"/>
    </location>
</feature>
<feature type="transmembrane region" description="Helical" evidence="1">
    <location>
        <begin position="370"/>
        <end position="388"/>
    </location>
</feature>
<feature type="transmembrane region" description="Helical" evidence="1">
    <location>
        <begin position="307"/>
        <end position="325"/>
    </location>
</feature>
<comment type="caution">
    <text evidence="2">The sequence shown here is derived from an EMBL/GenBank/DDBJ whole genome shotgun (WGS) entry which is preliminary data.</text>
</comment>
<keyword evidence="3" id="KW-1185">Reference proteome</keyword>
<feature type="transmembrane region" description="Helical" evidence="1">
    <location>
        <begin position="139"/>
        <end position="170"/>
    </location>
</feature>
<name>A0A067A331_HYDMR</name>
<reference evidence="2 3" key="1">
    <citation type="submission" date="2014-04" db="EMBL/GenBank/DDBJ databases">
        <title>Draft genome sequence of Hydrogenovibrio marinus MH-110, a model organism for aerobic H2 metabolism.</title>
        <authorList>
            <person name="Cha H.J."/>
            <person name="Jo B.H."/>
            <person name="Hwang B.H."/>
        </authorList>
    </citation>
    <scope>NUCLEOTIDE SEQUENCE [LARGE SCALE GENOMIC DNA]</scope>
    <source>
        <strain evidence="2 3">MH-110</strain>
    </source>
</reference>